<name>A0A2U9IWT4_9CREN</name>
<sequence>MFFTSSEILLLSKRIKKMPRNVDEELRGWNWGEPPIYSQHSSQVSVSELGYCSALRNVYLRLKGQKGEENPNLRKGFVIHSVYAEAITTVKRLIYSGEVDGNRLKTYMNDEFYRVLREYEDYSVFAKVLWDYVTNIYSAELDRAKSKFTNLTEDSLVSAVVPFYVEFPVDGALVGLSNSLRIDAFVPFIPLIAEMKSGKYRYSHELSLAGYALAVESQYEVPVDFGYLCYVNVTEKEVKSNCKLIPISDALRSEFLEVRDKGLGILDSGVDPGVANDCEKECLFYKVCHTG</sequence>
<proteinExistence type="predicted"/>
<dbReference type="NCBIfam" id="TIGR01896">
    <property type="entry name" value="cas_AF1879"/>
    <property type="match status" value="1"/>
</dbReference>
<reference evidence="3" key="3">
    <citation type="submission" date="2020-03" db="EMBL/GenBank/DDBJ databases">
        <title>Sequencing and Assembly of Multiple Reported Metal-Biooxidizing Members of the Extremely Thermoacidophilic Archaeal Family Sulfolobaceae.</title>
        <authorList>
            <person name="Counts J.A."/>
            <person name="Kelly R.M."/>
        </authorList>
    </citation>
    <scope>NUCLEOTIDE SEQUENCE [LARGE SCALE GENOMIC DNA]</scope>
    <source>
        <strain evidence="3">HO1-1</strain>
    </source>
</reference>
<dbReference type="PIRSF" id="PIRSF009226">
    <property type="entry name" value="UCP009226"/>
    <property type="match status" value="1"/>
</dbReference>
<protein>
    <submittedName>
        <fullName evidence="2">Type I-A CRISPR-associated protein Cas4/Csa1</fullName>
    </submittedName>
</protein>
<dbReference type="KEGG" id="mhk:DFR87_13055"/>
<accession>A0A2U9IWT4</accession>
<evidence type="ECO:0000256" key="1">
    <source>
        <dbReference type="ARBA" id="ARBA00001936"/>
    </source>
</evidence>
<keyword evidence="3" id="KW-1185">Reference proteome</keyword>
<evidence type="ECO:0000313" key="2">
    <source>
        <dbReference type="EMBL" id="AWS00443.1"/>
    </source>
</evidence>
<dbReference type="OrthoDB" id="19284at2157"/>
<dbReference type="STRING" id="1293036.GCA_001315825_02402"/>
<dbReference type="Pfam" id="PF06023">
    <property type="entry name" value="Csa1"/>
    <property type="match status" value="1"/>
</dbReference>
<dbReference type="AlphaFoldDB" id="A0A2U9IWT4"/>
<dbReference type="GeneID" id="36836288"/>
<reference evidence="2 3" key="1">
    <citation type="submission" date="2018-05" db="EMBL/GenBank/DDBJ databases">
        <title>Complete Genome Sequences of Extremely Thermoacidophilic, Metal-Mobilizing Type-Strain Members of the Archaeal Family Sulfolobaceae: Acidianus brierleyi DSM-1651T, Acidianus sulfidivorans DSM-18786T, Metallosphaera hakonensis DSM-7519T, and Metallosphaera prunae DSM-10039T.</title>
        <authorList>
            <person name="Counts J.A."/>
            <person name="Kelly R.M."/>
        </authorList>
    </citation>
    <scope>NUCLEOTIDE SEQUENCE [LARGE SCALE GENOMIC DNA]</scope>
    <source>
        <strain evidence="2 3">HO1-1</strain>
    </source>
</reference>
<reference evidence="3" key="2">
    <citation type="submission" date="2020-03" db="EMBL/GenBank/DDBJ databases">
        <title>Complete Genome Sequences of Extremely Thermoacidophilic, Metal-Mobilizing Type-Strain Members of the Archaeal Family Sulfolobaceae: Acidianus brierleyi DSM-1651T, Acidianus sulfidivorans DSM-18786T, Metallosphaera hakonensis DSM-7519T, and Metallosphaera prunae DSM-10039T.</title>
        <authorList>
            <person name="Counts J.A."/>
            <person name="Kelly R.M."/>
        </authorList>
    </citation>
    <scope>NUCLEOTIDE SEQUENCE [LARGE SCALE GENOMIC DNA]</scope>
    <source>
        <strain evidence="3">HO1-1</strain>
    </source>
</reference>
<organism evidence="2 3">
    <name type="scientific">Metallosphaera hakonensis JCM 8857 = DSM 7519</name>
    <dbReference type="NCBI Taxonomy" id="1293036"/>
    <lineage>
        <taxon>Archaea</taxon>
        <taxon>Thermoproteota</taxon>
        <taxon>Thermoprotei</taxon>
        <taxon>Sulfolobales</taxon>
        <taxon>Sulfolobaceae</taxon>
        <taxon>Metallosphaera</taxon>
    </lineage>
</organism>
<gene>
    <name evidence="2" type="primary">cas4a</name>
    <name evidence="2" type="ORF">DFR87_13055</name>
</gene>
<dbReference type="Gene3D" id="3.90.320.10">
    <property type="match status" value="1"/>
</dbReference>
<evidence type="ECO:0000313" key="3">
    <source>
        <dbReference type="Proteomes" id="UP000247586"/>
    </source>
</evidence>
<dbReference type="EMBL" id="CP029287">
    <property type="protein sequence ID" value="AWS00443.1"/>
    <property type="molecule type" value="Genomic_DNA"/>
</dbReference>
<dbReference type="InterPro" id="IPR009260">
    <property type="entry name" value="CRISPR-ass_Csa1"/>
</dbReference>
<dbReference type="RefSeq" id="WP_110369687.1">
    <property type="nucleotide sequence ID" value="NZ_CP029287.2"/>
</dbReference>
<dbReference type="Proteomes" id="UP000247586">
    <property type="component" value="Chromosome"/>
</dbReference>
<comment type="cofactor">
    <cofactor evidence="1">
        <name>Mn(2+)</name>
        <dbReference type="ChEBI" id="CHEBI:29035"/>
    </cofactor>
</comment>
<dbReference type="InterPro" id="IPR011604">
    <property type="entry name" value="PDDEXK-like_dom_sf"/>
</dbReference>